<proteinExistence type="predicted"/>
<keyword evidence="1" id="KW-0472">Membrane</keyword>
<dbReference type="AlphaFoldDB" id="A0A2X1PQQ6"/>
<feature type="transmembrane region" description="Helical" evidence="1">
    <location>
        <begin position="6"/>
        <end position="25"/>
    </location>
</feature>
<evidence type="ECO:0000313" key="3">
    <source>
        <dbReference type="Proteomes" id="UP000249936"/>
    </source>
</evidence>
<evidence type="ECO:0000256" key="1">
    <source>
        <dbReference type="SAM" id="Phobius"/>
    </source>
</evidence>
<keyword evidence="1" id="KW-1133">Transmembrane helix</keyword>
<reference evidence="2 3" key="1">
    <citation type="submission" date="2018-06" db="EMBL/GenBank/DDBJ databases">
        <authorList>
            <consortium name="Pathogen Informatics"/>
            <person name="Doyle S."/>
        </authorList>
    </citation>
    <scope>NUCLEOTIDE SEQUENCE [LARGE SCALE GENOMIC DNA]</scope>
    <source>
        <strain evidence="2 3">NCTC11872</strain>
    </source>
</reference>
<dbReference type="EMBL" id="UASK01000009">
    <property type="protein sequence ID" value="SPX42680.1"/>
    <property type="molecule type" value="Genomic_DNA"/>
</dbReference>
<name>A0A2X1PQQ6_HAEIF</name>
<organism evidence="2 3">
    <name type="scientific">Haemophilus influenzae</name>
    <dbReference type="NCBI Taxonomy" id="727"/>
    <lineage>
        <taxon>Bacteria</taxon>
        <taxon>Pseudomonadati</taxon>
        <taxon>Pseudomonadota</taxon>
        <taxon>Gammaproteobacteria</taxon>
        <taxon>Pasteurellales</taxon>
        <taxon>Pasteurellaceae</taxon>
        <taxon>Haemophilus</taxon>
    </lineage>
</organism>
<protein>
    <submittedName>
        <fullName evidence="2">Type II secretory pathway, prepilin signal peptidase PilD</fullName>
    </submittedName>
</protein>
<dbReference type="Proteomes" id="UP000249936">
    <property type="component" value="Unassembled WGS sequence"/>
</dbReference>
<sequence>MIYFAMFLLGGIFGIALWFYLSGFITRLQQEIYATYIELFPQKLSVISA</sequence>
<gene>
    <name evidence="2" type="primary">pilD_1</name>
    <name evidence="2" type="ORF">NCTC11872_02320</name>
</gene>
<evidence type="ECO:0000313" key="2">
    <source>
        <dbReference type="EMBL" id="SPX42680.1"/>
    </source>
</evidence>
<accession>A0A2X1PQQ6</accession>
<keyword evidence="1" id="KW-0812">Transmembrane</keyword>